<dbReference type="InterPro" id="IPR051414">
    <property type="entry name" value="Adenylate-forming_Reductase"/>
</dbReference>
<dbReference type="Pfam" id="PF07993">
    <property type="entry name" value="NAD_binding_4"/>
    <property type="match status" value="1"/>
</dbReference>
<dbReference type="InterPro" id="IPR000873">
    <property type="entry name" value="AMP-dep_synth/lig_dom"/>
</dbReference>
<keyword evidence="5" id="KW-1185">Reference proteome</keyword>
<gene>
    <name evidence="4" type="ORF">SCHPADRAFT_829177</name>
</gene>
<dbReference type="Proteomes" id="UP000053477">
    <property type="component" value="Unassembled WGS sequence"/>
</dbReference>
<dbReference type="EMBL" id="KQ085973">
    <property type="protein sequence ID" value="KLO12645.1"/>
    <property type="molecule type" value="Genomic_DNA"/>
</dbReference>
<dbReference type="PROSITE" id="PS50075">
    <property type="entry name" value="CARRIER"/>
    <property type="match status" value="1"/>
</dbReference>
<feature type="domain" description="Carrier" evidence="3">
    <location>
        <begin position="586"/>
        <end position="667"/>
    </location>
</feature>
<dbReference type="Gene3D" id="3.40.50.720">
    <property type="entry name" value="NAD(P)-binding Rossmann-like Domain"/>
    <property type="match status" value="1"/>
</dbReference>
<dbReference type="SUPFAM" id="SSF56801">
    <property type="entry name" value="Acetyl-CoA synthetase-like"/>
    <property type="match status" value="1"/>
</dbReference>
<evidence type="ECO:0000259" key="3">
    <source>
        <dbReference type="PROSITE" id="PS50075"/>
    </source>
</evidence>
<evidence type="ECO:0000256" key="2">
    <source>
        <dbReference type="ARBA" id="ARBA00022553"/>
    </source>
</evidence>
<protein>
    <submittedName>
        <fullName evidence="4">Acetyl-CoA synthetase-like protein</fullName>
    </submittedName>
</protein>
<dbReference type="InterPro" id="IPR036291">
    <property type="entry name" value="NAD(P)-bd_dom_sf"/>
</dbReference>
<dbReference type="Gene3D" id="1.10.1200.10">
    <property type="entry name" value="ACP-like"/>
    <property type="match status" value="1"/>
</dbReference>
<dbReference type="STRING" id="27342.A0A0H2RKY2"/>
<organism evidence="4 5">
    <name type="scientific">Schizopora paradoxa</name>
    <dbReference type="NCBI Taxonomy" id="27342"/>
    <lineage>
        <taxon>Eukaryota</taxon>
        <taxon>Fungi</taxon>
        <taxon>Dikarya</taxon>
        <taxon>Basidiomycota</taxon>
        <taxon>Agaricomycotina</taxon>
        <taxon>Agaricomycetes</taxon>
        <taxon>Hymenochaetales</taxon>
        <taxon>Schizoporaceae</taxon>
        <taxon>Schizopora</taxon>
    </lineage>
</organism>
<dbReference type="Pfam" id="PF00501">
    <property type="entry name" value="AMP-binding"/>
    <property type="match status" value="1"/>
</dbReference>
<dbReference type="Pfam" id="PF00550">
    <property type="entry name" value="PP-binding"/>
    <property type="match status" value="1"/>
</dbReference>
<accession>A0A0H2RKY2</accession>
<name>A0A0H2RKY2_9AGAM</name>
<keyword evidence="1" id="KW-0596">Phosphopantetheine</keyword>
<dbReference type="OrthoDB" id="429813at2759"/>
<evidence type="ECO:0000313" key="5">
    <source>
        <dbReference type="Proteomes" id="UP000053477"/>
    </source>
</evidence>
<dbReference type="PANTHER" id="PTHR43439:SF2">
    <property type="entry name" value="ENZYME, PUTATIVE (JCVI)-RELATED"/>
    <property type="match status" value="1"/>
</dbReference>
<dbReference type="SUPFAM" id="SSF47336">
    <property type="entry name" value="ACP-like"/>
    <property type="match status" value="1"/>
</dbReference>
<dbReference type="PANTHER" id="PTHR43439">
    <property type="entry name" value="PHENYLACETATE-COENZYME A LIGASE"/>
    <property type="match status" value="1"/>
</dbReference>
<sequence length="1086" mass="119962">MTLPIPPPPNTQALTCPDFRPPPLDGSLTYPELFDWHLTRTPNHPIFVYSDDLGAEHRILWPEGARGIQSAARIVRQAVDGDEDVAPERPTVVAILSTADTFTFFAVLVGIVRAGHTAFPISVRNSPQAVAYLLEKTKATHMLLGSEPSIKGLAEESFECLAKMQNSVPKTFPMPVFGDLFRGKDWDNLVPLSFKRPKMEDAAIILHSSGSTAFPKPITWTHYRMLQLAVRPCNSRHPSDFGERDLCGLRLASHSVPMFHGMGMMLTGWTASVGLVLSSFRPQTPAMQPTPETVMRGAIHTKSDIIFCVPTFIETWSRQPECVRHLKSIDGVVFSGGPLNKAVGDALTAEGISIFMFFGCTESGIYNNMFPKSIGKDWDYFDIAECVNTKFIPDGFGNAELVVLPNNFVLPCVLNSEFDGAPAYASKDLLTPHPSKPGYWRVFGRVDDQIMHSTGEKTNPGPLETILNQDPHIQSVVIFGRGRFYAGVVVDPKPELRFDPMDGNARVTFRNKIWPSVERMNNFAPQHSRIFKEMILVSKPSKPFTYTAKNTARRQAIINTYDTEINELYKEVEETSQPDADIPLDWTTESTILFVRSIVVSVLRRTLGDDDDLFQMGCDSLQATWIRNTLLNALRKSTEVDTRGIPMNFIYEYPTISMLSNFIQSLTHSGNSETLQTKGRVEAMHEMVSKYSEEFPMHRPSRCSDARSGECVVLLTGSTGGLGSTILSSLIECPDVSCVYALNRKGNLPLEQRQRKAIVERAIDLSLLSCPKLVLLEGDLDQDGFGLSSLTFGKIKNRITHIIHNAYSVNFNLSLPSFEKNVTLTRRLVDLALSSPSSTPPRFLFTSSVGVLRNYGGDGPVVESPVGASSAIGSGYSESKWVCEQVLMNAVEKTTLTPVIIRVGQLCGSSKNGFWTTKEWVPAIFKSGAHTGSLPDLDGDVSWLPVDIAGKAIVEMRDSDTRILHLAHPKPVSWTSIFQPASNLLGVPLVPYDLWLQSLKESSSSSEAENTAIHLIEFFESIATQNRSIASGRTLPKDAMGLPAISLTQALKESIALRECAEIQTENIERWLTSAGLVLKSSNLRD</sequence>
<proteinExistence type="predicted"/>
<dbReference type="InterPro" id="IPR013120">
    <property type="entry name" value="FAR_NAD-bd"/>
</dbReference>
<dbReference type="Gene3D" id="3.40.50.12780">
    <property type="entry name" value="N-terminal domain of ligase-like"/>
    <property type="match status" value="1"/>
</dbReference>
<keyword evidence="2" id="KW-0597">Phosphoprotein</keyword>
<dbReference type="InParanoid" id="A0A0H2RKY2"/>
<evidence type="ECO:0000313" key="4">
    <source>
        <dbReference type="EMBL" id="KLO12645.1"/>
    </source>
</evidence>
<dbReference type="InterPro" id="IPR042099">
    <property type="entry name" value="ANL_N_sf"/>
</dbReference>
<dbReference type="AlphaFoldDB" id="A0A0H2RKY2"/>
<dbReference type="InterPro" id="IPR009081">
    <property type="entry name" value="PP-bd_ACP"/>
</dbReference>
<reference evidence="4 5" key="1">
    <citation type="submission" date="2015-04" db="EMBL/GenBank/DDBJ databases">
        <title>Complete genome sequence of Schizopora paradoxa KUC8140, a cosmopolitan wood degrader in East Asia.</title>
        <authorList>
            <consortium name="DOE Joint Genome Institute"/>
            <person name="Min B."/>
            <person name="Park H."/>
            <person name="Jang Y."/>
            <person name="Kim J.-J."/>
            <person name="Kim K.H."/>
            <person name="Pangilinan J."/>
            <person name="Lipzen A."/>
            <person name="Riley R."/>
            <person name="Grigoriev I.V."/>
            <person name="Spatafora J.W."/>
            <person name="Choi I.-G."/>
        </authorList>
    </citation>
    <scope>NUCLEOTIDE SEQUENCE [LARGE SCALE GENOMIC DNA]</scope>
    <source>
        <strain evidence="4 5">KUC8140</strain>
    </source>
</reference>
<dbReference type="Pfam" id="PF23562">
    <property type="entry name" value="AMP-binding_C_3"/>
    <property type="match status" value="1"/>
</dbReference>
<evidence type="ECO:0000256" key="1">
    <source>
        <dbReference type="ARBA" id="ARBA00022450"/>
    </source>
</evidence>
<dbReference type="SUPFAM" id="SSF51735">
    <property type="entry name" value="NAD(P)-binding Rossmann-fold domains"/>
    <property type="match status" value="1"/>
</dbReference>
<dbReference type="InterPro" id="IPR036736">
    <property type="entry name" value="ACP-like_sf"/>
</dbReference>